<feature type="region of interest" description="Disordered" evidence="1">
    <location>
        <begin position="88"/>
        <end position="145"/>
    </location>
</feature>
<dbReference type="SMART" id="SM00327">
    <property type="entry name" value="VWA"/>
    <property type="match status" value="1"/>
</dbReference>
<accession>A0AAE4AS59</accession>
<dbReference type="SUPFAM" id="SSF53300">
    <property type="entry name" value="vWA-like"/>
    <property type="match status" value="1"/>
</dbReference>
<dbReference type="InterPro" id="IPR002035">
    <property type="entry name" value="VWF_A"/>
</dbReference>
<dbReference type="PANTHER" id="PTHR39338:SF6">
    <property type="entry name" value="BLL5662 PROTEIN"/>
    <property type="match status" value="1"/>
</dbReference>
<feature type="compositionally biased region" description="Polar residues" evidence="1">
    <location>
        <begin position="93"/>
        <end position="104"/>
    </location>
</feature>
<protein>
    <submittedName>
        <fullName evidence="3">Uncharacterized protein with von Willebrand factor type A (VWA) domain</fullName>
    </submittedName>
</protein>
<dbReference type="PIRSF" id="PIRSF010256">
    <property type="entry name" value="CoxE_vWa"/>
    <property type="match status" value="1"/>
</dbReference>
<dbReference type="InterPro" id="IPR011195">
    <property type="entry name" value="UCP010256"/>
</dbReference>
<dbReference type="Gene3D" id="3.40.50.410">
    <property type="entry name" value="von Willebrand factor, type A domain"/>
    <property type="match status" value="1"/>
</dbReference>
<evidence type="ECO:0000259" key="2">
    <source>
        <dbReference type="SMART" id="SM00327"/>
    </source>
</evidence>
<evidence type="ECO:0000313" key="4">
    <source>
        <dbReference type="Proteomes" id="UP001229244"/>
    </source>
</evidence>
<dbReference type="PANTHER" id="PTHR39338">
    <property type="entry name" value="BLL5662 PROTEIN-RELATED"/>
    <property type="match status" value="1"/>
</dbReference>
<gene>
    <name evidence="3" type="ORF">J2S73_001330</name>
</gene>
<comment type="caution">
    <text evidence="3">The sequence shown here is derived from an EMBL/GenBank/DDBJ whole genome shotgun (WGS) entry which is preliminary data.</text>
</comment>
<feature type="compositionally biased region" description="Acidic residues" evidence="1">
    <location>
        <begin position="115"/>
        <end position="129"/>
    </location>
</feature>
<dbReference type="Proteomes" id="UP001229244">
    <property type="component" value="Unassembled WGS sequence"/>
</dbReference>
<organism evidence="3 4">
    <name type="scientific">Amorphus orientalis</name>
    <dbReference type="NCBI Taxonomy" id="649198"/>
    <lineage>
        <taxon>Bacteria</taxon>
        <taxon>Pseudomonadati</taxon>
        <taxon>Pseudomonadota</taxon>
        <taxon>Alphaproteobacteria</taxon>
        <taxon>Hyphomicrobiales</taxon>
        <taxon>Amorphaceae</taxon>
        <taxon>Amorphus</taxon>
    </lineage>
</organism>
<dbReference type="CDD" id="cd00198">
    <property type="entry name" value="vWFA"/>
    <property type="match status" value="1"/>
</dbReference>
<dbReference type="InterPro" id="IPR036465">
    <property type="entry name" value="vWFA_dom_sf"/>
</dbReference>
<dbReference type="InterPro" id="IPR008912">
    <property type="entry name" value="Uncharacterised_CoxE"/>
</dbReference>
<dbReference type="Pfam" id="PF05762">
    <property type="entry name" value="VWA_CoxE"/>
    <property type="match status" value="1"/>
</dbReference>
<proteinExistence type="predicted"/>
<sequence length="395" mass="43213">MMQVTRFPQRATGPAERLSGFAAHLRMNGIPAGLPETETALAALGVVDASRMADVRLALKAVCTGDADANGRFDDLFDAYWLNRGRKRDGTAATHSSRNASADSGRTYRMASGASDEEGEADTPDDDTEAASTGTGTGRLVASTTRSIEKTDLRKLMTPEDLQRAERVAEAIARSMRDRRSRRFKAASRGEALDMRKILRRSVQRGGEPIELFRKARPDRPVNIVALLDVSGSMTVYARVFLAFLKGLVSADHRTDAYLFHTQLVRISDALRDSDTMRAVNRLSIMAQGFGGGTKIGANLKQFNAQHAAQSVNGRSVVIILSDGYDTDPPEILAQELARLRRRGARIVWLNPLRGWDGYEPVARGMAAALPHLDHFAAANTLDDLVALEPWLNRL</sequence>
<dbReference type="AlphaFoldDB" id="A0AAE4AS59"/>
<feature type="domain" description="VWFA" evidence="2">
    <location>
        <begin position="221"/>
        <end position="390"/>
    </location>
</feature>
<keyword evidence="4" id="KW-1185">Reference proteome</keyword>
<evidence type="ECO:0000256" key="1">
    <source>
        <dbReference type="SAM" id="MobiDB-lite"/>
    </source>
</evidence>
<reference evidence="3" key="1">
    <citation type="submission" date="2023-07" db="EMBL/GenBank/DDBJ databases">
        <title>Genomic Encyclopedia of Type Strains, Phase IV (KMG-IV): sequencing the most valuable type-strain genomes for metagenomic binning, comparative biology and taxonomic classification.</title>
        <authorList>
            <person name="Goeker M."/>
        </authorList>
    </citation>
    <scope>NUCLEOTIDE SEQUENCE</scope>
    <source>
        <strain evidence="3">DSM 21202</strain>
    </source>
</reference>
<name>A0AAE4AS59_9HYPH</name>
<evidence type="ECO:0000313" key="3">
    <source>
        <dbReference type="EMBL" id="MDQ0314893.1"/>
    </source>
</evidence>
<dbReference type="EMBL" id="JAUSUL010000001">
    <property type="protein sequence ID" value="MDQ0314893.1"/>
    <property type="molecule type" value="Genomic_DNA"/>
</dbReference>